<dbReference type="Pfam" id="PF05239">
    <property type="entry name" value="PRC"/>
    <property type="match status" value="1"/>
</dbReference>
<evidence type="ECO:0000313" key="5">
    <source>
        <dbReference type="Proteomes" id="UP000322545"/>
    </source>
</evidence>
<dbReference type="Gene3D" id="4.10.540.10">
    <property type="entry name" value="Photosynthetic reaction centre, H subunit, N-terminal domain"/>
    <property type="match status" value="1"/>
</dbReference>
<dbReference type="RefSeq" id="WP_149778966.1">
    <property type="nucleotide sequence ID" value="NZ_FRCB01000003.1"/>
</dbReference>
<protein>
    <submittedName>
        <fullName evidence="4">Photosynthetic reaction center H subunit</fullName>
    </submittedName>
</protein>
<name>A0A1M7E288_9RHOB</name>
<feature type="domain" description="PRC-barrel" evidence="3">
    <location>
        <begin position="144"/>
        <end position="210"/>
    </location>
</feature>
<evidence type="ECO:0000259" key="3">
    <source>
        <dbReference type="Pfam" id="PF05239"/>
    </source>
</evidence>
<keyword evidence="5" id="KW-1185">Reference proteome</keyword>
<proteinExistence type="predicted"/>
<feature type="domain" description="Photosynthetic reaction centre H subunit N-terminal" evidence="2">
    <location>
        <begin position="4"/>
        <end position="135"/>
    </location>
</feature>
<keyword evidence="1" id="KW-1133">Transmembrane helix</keyword>
<evidence type="ECO:0000313" key="4">
    <source>
        <dbReference type="EMBL" id="SHL85844.1"/>
    </source>
</evidence>
<organism evidence="4 5">
    <name type="scientific">Roseovarius litoreus</name>
    <dbReference type="NCBI Taxonomy" id="1155722"/>
    <lineage>
        <taxon>Bacteria</taxon>
        <taxon>Pseudomonadati</taxon>
        <taxon>Pseudomonadota</taxon>
        <taxon>Alphaproteobacteria</taxon>
        <taxon>Rhodobacterales</taxon>
        <taxon>Roseobacteraceae</taxon>
        <taxon>Roseovarius</taxon>
    </lineage>
</organism>
<sequence length="257" mass="28329">MTETFFGQFDLASLSLWLFYFFFAALIFYIQRENMREGYPLEDDDGNVSANQGLFPVPDDKTFRLPHGRGDVTVPSGQTPERKDIALRKTASGNGFPFVPTGDPMVDGVGPASWAPRRDMPELDGKGHPKIVPMAATEHFHVAAGRDPRGLPVMAGDGEVVGAISDMWIDEPEQMVRYLEIDLDADHGGGKRLVPLPMARIKSNHVKIRSIFGKHFAGVPQHASPNQVTMLEEDKISGYYAGGTLYASEERLEPQLG</sequence>
<evidence type="ECO:0000256" key="1">
    <source>
        <dbReference type="SAM" id="Phobius"/>
    </source>
</evidence>
<dbReference type="InterPro" id="IPR014747">
    <property type="entry name" value="Bac_photo_RC_H_C"/>
</dbReference>
<dbReference type="GO" id="GO:0019684">
    <property type="term" value="P:photosynthesis, light reaction"/>
    <property type="evidence" value="ECO:0007669"/>
    <property type="project" value="InterPro"/>
</dbReference>
<dbReference type="Proteomes" id="UP000322545">
    <property type="component" value="Unassembled WGS sequence"/>
</dbReference>
<accession>A0A1M7E288</accession>
<reference evidence="4 5" key="1">
    <citation type="submission" date="2016-11" db="EMBL/GenBank/DDBJ databases">
        <authorList>
            <person name="Varghese N."/>
            <person name="Submissions S."/>
        </authorList>
    </citation>
    <scope>NUCLEOTIDE SEQUENCE [LARGE SCALE GENOMIC DNA]</scope>
    <source>
        <strain evidence="4 5">DSM 28249</strain>
    </source>
</reference>
<evidence type="ECO:0000259" key="2">
    <source>
        <dbReference type="Pfam" id="PF03967"/>
    </source>
</evidence>
<dbReference type="SUPFAM" id="SSF81490">
    <property type="entry name" value="Photosystem II reaction centre subunit H, transmembrane region"/>
    <property type="match status" value="1"/>
</dbReference>
<feature type="transmembrane region" description="Helical" evidence="1">
    <location>
        <begin position="12"/>
        <end position="30"/>
    </location>
</feature>
<dbReference type="AlphaFoldDB" id="A0A1M7E288"/>
<dbReference type="InterPro" id="IPR005652">
    <property type="entry name" value="Photo_RC_H"/>
</dbReference>
<dbReference type="Gene3D" id="3.90.50.10">
    <property type="entry name" value="Photosynthetic Reaction Center, subunit H, domain 2"/>
    <property type="match status" value="1"/>
</dbReference>
<dbReference type="Pfam" id="PF03967">
    <property type="entry name" value="PRCH"/>
    <property type="match status" value="1"/>
</dbReference>
<dbReference type="InterPro" id="IPR037097">
    <property type="entry name" value="Photo_RC_H_N_sf"/>
</dbReference>
<gene>
    <name evidence="4" type="ORF">SAMN05443432_103165</name>
</gene>
<dbReference type="SUPFAM" id="SSF50346">
    <property type="entry name" value="PRC-barrel domain"/>
    <property type="match status" value="1"/>
</dbReference>
<dbReference type="EMBL" id="FRCB01000003">
    <property type="protein sequence ID" value="SHL85844.1"/>
    <property type="molecule type" value="Genomic_DNA"/>
</dbReference>
<dbReference type="InterPro" id="IPR027275">
    <property type="entry name" value="PRC-brl_dom"/>
</dbReference>
<dbReference type="GO" id="GO:0030077">
    <property type="term" value="C:plasma membrane light-harvesting complex"/>
    <property type="evidence" value="ECO:0007669"/>
    <property type="project" value="InterPro"/>
</dbReference>
<keyword evidence="1" id="KW-0472">Membrane</keyword>
<dbReference type="InterPro" id="IPR015810">
    <property type="entry name" value="Photo_RC_H_N"/>
</dbReference>
<dbReference type="NCBIfam" id="TIGR01150">
    <property type="entry name" value="puhA"/>
    <property type="match status" value="1"/>
</dbReference>
<dbReference type="InterPro" id="IPR011033">
    <property type="entry name" value="PRC_barrel-like_sf"/>
</dbReference>
<keyword evidence="1" id="KW-0812">Transmembrane</keyword>